<dbReference type="InterPro" id="IPR009959">
    <property type="entry name" value="Cyclase_SnoaL-like"/>
</dbReference>
<keyword evidence="2" id="KW-1185">Reference proteome</keyword>
<dbReference type="PANTHER" id="PTHR38436">
    <property type="entry name" value="POLYKETIDE CYCLASE SNOAL-LIKE DOMAIN"/>
    <property type="match status" value="1"/>
</dbReference>
<dbReference type="RefSeq" id="WP_185137829.1">
    <property type="nucleotide sequence ID" value="NZ_BORM01000021.1"/>
</dbReference>
<name>A0A841U7A4_9BACL</name>
<dbReference type="EMBL" id="JACJVR010000079">
    <property type="protein sequence ID" value="MBB6693860.1"/>
    <property type="molecule type" value="Genomic_DNA"/>
</dbReference>
<evidence type="ECO:0000313" key="1">
    <source>
        <dbReference type="EMBL" id="MBB6693860.1"/>
    </source>
</evidence>
<dbReference type="Pfam" id="PF07366">
    <property type="entry name" value="SnoaL"/>
    <property type="match status" value="1"/>
</dbReference>
<dbReference type="Gene3D" id="3.10.450.50">
    <property type="match status" value="1"/>
</dbReference>
<protein>
    <submittedName>
        <fullName evidence="1">Ester cyclase</fullName>
    </submittedName>
</protein>
<dbReference type="Proteomes" id="UP000553776">
    <property type="component" value="Unassembled WGS sequence"/>
</dbReference>
<evidence type="ECO:0000313" key="2">
    <source>
        <dbReference type="Proteomes" id="UP000553776"/>
    </source>
</evidence>
<sequence>MTSKERNNAEAVKAFIEDPANRELLERTEQFFAGQWTEAFADRRYAAEEILAQGDKAVARIAMTGTHAGAFAGIEATGRTIKGTQFREFRLEDGRILEHRGWFDTGLLLPQLQSRP</sequence>
<dbReference type="GO" id="GO:0030638">
    <property type="term" value="P:polyketide metabolic process"/>
    <property type="evidence" value="ECO:0007669"/>
    <property type="project" value="InterPro"/>
</dbReference>
<dbReference type="SUPFAM" id="SSF54427">
    <property type="entry name" value="NTF2-like"/>
    <property type="match status" value="1"/>
</dbReference>
<gene>
    <name evidence="1" type="ORF">H7B90_20895</name>
</gene>
<reference evidence="1 2" key="1">
    <citation type="submission" date="2020-08" db="EMBL/GenBank/DDBJ databases">
        <title>Cohnella phylogeny.</title>
        <authorList>
            <person name="Dunlap C."/>
        </authorList>
    </citation>
    <scope>NUCLEOTIDE SEQUENCE [LARGE SCALE GENOMIC DNA]</scope>
    <source>
        <strain evidence="1 2">DSM 25239</strain>
    </source>
</reference>
<comment type="caution">
    <text evidence="1">The sequence shown here is derived from an EMBL/GenBank/DDBJ whole genome shotgun (WGS) entry which is preliminary data.</text>
</comment>
<organism evidence="1 2">
    <name type="scientific">Cohnella xylanilytica</name>
    <dbReference type="NCBI Taxonomy" id="557555"/>
    <lineage>
        <taxon>Bacteria</taxon>
        <taxon>Bacillati</taxon>
        <taxon>Bacillota</taxon>
        <taxon>Bacilli</taxon>
        <taxon>Bacillales</taxon>
        <taxon>Paenibacillaceae</taxon>
        <taxon>Cohnella</taxon>
    </lineage>
</organism>
<dbReference type="AlphaFoldDB" id="A0A841U7A4"/>
<dbReference type="InterPro" id="IPR032710">
    <property type="entry name" value="NTF2-like_dom_sf"/>
</dbReference>
<dbReference type="PANTHER" id="PTHR38436:SF1">
    <property type="entry name" value="ESTER CYCLASE"/>
    <property type="match status" value="1"/>
</dbReference>
<accession>A0A841U7A4</accession>
<proteinExistence type="predicted"/>